<dbReference type="GO" id="GO:0016757">
    <property type="term" value="F:glycosyltransferase activity"/>
    <property type="evidence" value="ECO:0007669"/>
    <property type="project" value="InterPro"/>
</dbReference>
<dbReference type="STRING" id="1448308.A0A2T2N473"/>
<dbReference type="SUPFAM" id="SSF53448">
    <property type="entry name" value="Nucleotide-diphospho-sugar transferases"/>
    <property type="match status" value="1"/>
</dbReference>
<protein>
    <submittedName>
        <fullName evidence="1">Nucleotide-diphospho-sugar transferase</fullName>
    </submittedName>
</protein>
<evidence type="ECO:0000313" key="1">
    <source>
        <dbReference type="EMBL" id="PSN60179.1"/>
    </source>
</evidence>
<dbReference type="EMBL" id="KZ678150">
    <property type="protein sequence ID" value="PSN60179.1"/>
    <property type="molecule type" value="Genomic_DNA"/>
</dbReference>
<dbReference type="Proteomes" id="UP000240883">
    <property type="component" value="Unassembled WGS sequence"/>
</dbReference>
<dbReference type="InterPro" id="IPR002495">
    <property type="entry name" value="Glyco_trans_8"/>
</dbReference>
<dbReference type="OrthoDB" id="2014201at2759"/>
<gene>
    <name evidence="1" type="ORF">BS50DRAFT_655747</name>
</gene>
<dbReference type="InterPro" id="IPR050587">
    <property type="entry name" value="GNT1/Glycosyltrans_8"/>
</dbReference>
<dbReference type="Gene3D" id="3.90.550.10">
    <property type="entry name" value="Spore Coat Polysaccharide Biosynthesis Protein SpsA, Chain A"/>
    <property type="match status" value="1"/>
</dbReference>
<keyword evidence="1" id="KW-0808">Transferase</keyword>
<accession>A0A2T2N473</accession>
<proteinExistence type="predicted"/>
<dbReference type="AlphaFoldDB" id="A0A2T2N473"/>
<reference evidence="1 2" key="1">
    <citation type="journal article" date="2018" name="Front. Microbiol.">
        <title>Genome-Wide Analysis of Corynespora cassiicola Leaf Fall Disease Putative Effectors.</title>
        <authorList>
            <person name="Lopez D."/>
            <person name="Ribeiro S."/>
            <person name="Label P."/>
            <person name="Fumanal B."/>
            <person name="Venisse J.S."/>
            <person name="Kohler A."/>
            <person name="de Oliveira R.R."/>
            <person name="Labutti K."/>
            <person name="Lipzen A."/>
            <person name="Lail K."/>
            <person name="Bauer D."/>
            <person name="Ohm R.A."/>
            <person name="Barry K.W."/>
            <person name="Spatafora J."/>
            <person name="Grigoriev I.V."/>
            <person name="Martin F.M."/>
            <person name="Pujade-Renaud V."/>
        </authorList>
    </citation>
    <scope>NUCLEOTIDE SEQUENCE [LARGE SCALE GENOMIC DNA]</scope>
    <source>
        <strain evidence="1 2">Philippines</strain>
    </source>
</reference>
<organism evidence="1 2">
    <name type="scientific">Corynespora cassiicola Philippines</name>
    <dbReference type="NCBI Taxonomy" id="1448308"/>
    <lineage>
        <taxon>Eukaryota</taxon>
        <taxon>Fungi</taxon>
        <taxon>Dikarya</taxon>
        <taxon>Ascomycota</taxon>
        <taxon>Pezizomycotina</taxon>
        <taxon>Dothideomycetes</taxon>
        <taxon>Pleosporomycetidae</taxon>
        <taxon>Pleosporales</taxon>
        <taxon>Corynesporascaceae</taxon>
        <taxon>Corynespora</taxon>
    </lineage>
</organism>
<name>A0A2T2N473_CORCC</name>
<dbReference type="PANTHER" id="PTHR11183">
    <property type="entry name" value="GLYCOGENIN SUBFAMILY MEMBER"/>
    <property type="match status" value="1"/>
</dbReference>
<keyword evidence="2" id="KW-1185">Reference proteome</keyword>
<dbReference type="Pfam" id="PF01501">
    <property type="entry name" value="Glyco_transf_8"/>
    <property type="match status" value="1"/>
</dbReference>
<dbReference type="InterPro" id="IPR029044">
    <property type="entry name" value="Nucleotide-diphossugar_trans"/>
</dbReference>
<sequence length="412" mass="45645">MSEKSGTSNGSGHKIAYATLLTRPTYLAGVIILAYSLHKHSPSTPLIIQYTPSTLPHPCIKALESESKHCNIILHPVEHLRIPPRGPNGTAAATTPDHGMVAERFADTWTKLRVFDIHALPQSFDYICFLDADTLVRRDPLPFLLSDESTRYLAGEQGRLRVLATHVCVCNLDADAWAPPSWTPQNCAYTGAHGADAVPEVRGGHETLAMFNSGVFVFRPSALLAGFVQSRFRAEDGGVLRGMKFPDQDFLNGVFAGRWRGVSWRVNALKTWRYWHAGVWTGDEEPAVVHYIVDKPWAQRVGRRPVQDGRGEESVAGYKGQDGVTHSWWWAEYEAWVANRGFFSASDGVEREVLGTVRKYVAGEEREERESEDEGMRAIGGGAQDYAKKWVSGVGRGRVLGERGHGPVVRQV</sequence>
<evidence type="ECO:0000313" key="2">
    <source>
        <dbReference type="Proteomes" id="UP000240883"/>
    </source>
</evidence>